<organism evidence="2 3">
    <name type="scientific">Hypocrea jecorina (strain ATCC 56765 / BCRC 32924 / NRRL 11460 / Rut C-30)</name>
    <name type="common">Trichoderma reesei</name>
    <dbReference type="NCBI Taxonomy" id="1344414"/>
    <lineage>
        <taxon>Eukaryota</taxon>
        <taxon>Fungi</taxon>
        <taxon>Dikarya</taxon>
        <taxon>Ascomycota</taxon>
        <taxon>Pezizomycotina</taxon>
        <taxon>Sordariomycetes</taxon>
        <taxon>Hypocreomycetidae</taxon>
        <taxon>Hypocreales</taxon>
        <taxon>Hypocreaceae</taxon>
        <taxon>Trichoderma</taxon>
    </lineage>
</organism>
<dbReference type="HOGENOM" id="CLU_089363_0_0_1"/>
<evidence type="ECO:0000256" key="1">
    <source>
        <dbReference type="SAM" id="Phobius"/>
    </source>
</evidence>
<sequence length="223" mass="26117">MVRAWQLWLSPRPQRSMIASSSHIYSNDDAALFEFLREEDGRWVVRETHYIDNPLVKKGLSGPPLHIHWKQSEYFQVEKGVIGIHRNGKEIRATKDDGVIEVPAGTRHRFWSHPSNQEDLVFKVWAEPQGLDNSFDERFIRNLIGYQRDCHSAQLAPSVFQLMLICYDCATLATPPFWMPLWLLGSLQYILAYWVGGYLLGYKPSYPEYYEDLKEEEVIRKRV</sequence>
<reference evidence="3" key="1">
    <citation type="journal article" date="2013" name="Ind. Biotechnol.">
        <title>Comparative genomics analysis of Trichoderma reesei strains.</title>
        <authorList>
            <person name="Koike H."/>
            <person name="Aerts A."/>
            <person name="LaButti K."/>
            <person name="Grigoriev I.V."/>
            <person name="Baker S.E."/>
        </authorList>
    </citation>
    <scope>NUCLEOTIDE SEQUENCE [LARGE SCALE GENOMIC DNA]</scope>
    <source>
        <strain evidence="3">ATCC 56765 / BCRC 32924 / NRRL 11460 / Rut C-30</strain>
    </source>
</reference>
<protein>
    <submittedName>
        <fullName evidence="2">Uncharacterized protein</fullName>
    </submittedName>
</protein>
<feature type="transmembrane region" description="Helical" evidence="1">
    <location>
        <begin position="177"/>
        <end position="200"/>
    </location>
</feature>
<name>A0A024S2X6_HYPJR</name>
<proteinExistence type="predicted"/>
<dbReference type="InterPro" id="IPR011051">
    <property type="entry name" value="RmlC_Cupin_sf"/>
</dbReference>
<dbReference type="EMBL" id="KI911155">
    <property type="protein sequence ID" value="ETR99693.1"/>
    <property type="molecule type" value="Genomic_DNA"/>
</dbReference>
<dbReference type="AlphaFoldDB" id="A0A024S2X6"/>
<dbReference type="Proteomes" id="UP000024376">
    <property type="component" value="Unassembled WGS sequence"/>
</dbReference>
<keyword evidence="1" id="KW-0472">Membrane</keyword>
<dbReference type="SUPFAM" id="SSF51182">
    <property type="entry name" value="RmlC-like cupins"/>
    <property type="match status" value="1"/>
</dbReference>
<dbReference type="OrthoDB" id="9976870at2759"/>
<keyword evidence="1" id="KW-1133">Transmembrane helix</keyword>
<evidence type="ECO:0000313" key="2">
    <source>
        <dbReference type="EMBL" id="ETR99693.1"/>
    </source>
</evidence>
<dbReference type="KEGG" id="trr:M419DRAFT_85223"/>
<dbReference type="Gene3D" id="2.60.120.10">
    <property type="entry name" value="Jelly Rolls"/>
    <property type="match status" value="1"/>
</dbReference>
<gene>
    <name evidence="2" type="ORF">M419DRAFT_85223</name>
</gene>
<keyword evidence="1" id="KW-0812">Transmembrane</keyword>
<accession>A0A024S2X6</accession>
<evidence type="ECO:0000313" key="3">
    <source>
        <dbReference type="Proteomes" id="UP000024376"/>
    </source>
</evidence>
<dbReference type="InterPro" id="IPR014710">
    <property type="entry name" value="RmlC-like_jellyroll"/>
</dbReference>